<dbReference type="PANTHER" id="PTHR43580:SF2">
    <property type="entry name" value="CYTOKINE-LIKE NUCLEAR FACTOR N-PAC"/>
    <property type="match status" value="1"/>
</dbReference>
<dbReference type="RefSeq" id="WP_100367594.1">
    <property type="nucleotide sequence ID" value="NZ_PGTY01000001.1"/>
</dbReference>
<sequence length="281" mass="28947">MQSIGIIGLGRMGSAIARRMQDQGHAVTTWTRSGKTVKGIPAADDIAALILKCDVLILSLLNDDAVANVLDACLDCDLAGKQIIDTSTVVPTILQDRIAQIQDKSATAVDAPISGGPELVAAGACGIFIGGDDAAAKQAEVTLSAISGRIFHIGPLGTGLVMKTINNSMLQCYFNGLDDMMPLAKRAGIPLETAIGILSGGPAGVPMIADRIPKIVGEDATVGFTISAVHKDNDVFQRVAQAYGLTSPMLARSGEQLKTALATGMGDDDPAALVAAAYHRG</sequence>
<protein>
    <submittedName>
        <fullName evidence="6">3-hydroxyisobutyrate dehydrogenase</fullName>
    </submittedName>
</protein>
<dbReference type="OrthoDB" id="9812907at2"/>
<feature type="domain" description="3-hydroxyisobutyrate dehydrogenase-like NAD-binding" evidence="5">
    <location>
        <begin position="157"/>
        <end position="275"/>
    </location>
</feature>
<evidence type="ECO:0000256" key="3">
    <source>
        <dbReference type="PIRSR" id="PIRSR000103-1"/>
    </source>
</evidence>
<reference evidence="6 7" key="1">
    <citation type="submission" date="2017-11" db="EMBL/GenBank/DDBJ databases">
        <title>Genomic Encyclopedia of Archaeal and Bacterial Type Strains, Phase II (KMG-II): From Individual Species to Whole Genera.</title>
        <authorList>
            <person name="Goeker M."/>
        </authorList>
    </citation>
    <scope>NUCLEOTIDE SEQUENCE [LARGE SCALE GENOMIC DNA]</scope>
    <source>
        <strain evidence="6 7">DSM 29128</strain>
    </source>
</reference>
<comment type="caution">
    <text evidence="6">The sequence shown here is derived from an EMBL/GenBank/DDBJ whole genome shotgun (WGS) entry which is preliminary data.</text>
</comment>
<proteinExistence type="predicted"/>
<dbReference type="InterPro" id="IPR051265">
    <property type="entry name" value="HIBADH-related_NP60_sf"/>
</dbReference>
<dbReference type="Gene3D" id="1.10.1040.10">
    <property type="entry name" value="N-(1-d-carboxylethyl)-l-norvaline Dehydrogenase, domain 2"/>
    <property type="match status" value="1"/>
</dbReference>
<dbReference type="EMBL" id="PGTY01000001">
    <property type="protein sequence ID" value="PJI92815.1"/>
    <property type="molecule type" value="Genomic_DNA"/>
</dbReference>
<dbReference type="InterPro" id="IPR006115">
    <property type="entry name" value="6PGDH_NADP-bd"/>
</dbReference>
<dbReference type="Pfam" id="PF03446">
    <property type="entry name" value="NAD_binding_2"/>
    <property type="match status" value="1"/>
</dbReference>
<keyword evidence="1" id="KW-0560">Oxidoreductase</keyword>
<keyword evidence="2" id="KW-0520">NAD</keyword>
<dbReference type="PANTHER" id="PTHR43580">
    <property type="entry name" value="OXIDOREDUCTASE GLYR1-RELATED"/>
    <property type="match status" value="1"/>
</dbReference>
<evidence type="ECO:0000256" key="2">
    <source>
        <dbReference type="ARBA" id="ARBA00023027"/>
    </source>
</evidence>
<dbReference type="InterPro" id="IPR008927">
    <property type="entry name" value="6-PGluconate_DH-like_C_sf"/>
</dbReference>
<dbReference type="Proteomes" id="UP000228531">
    <property type="component" value="Unassembled WGS sequence"/>
</dbReference>
<dbReference type="SUPFAM" id="SSF51735">
    <property type="entry name" value="NAD(P)-binding Rossmann-fold domains"/>
    <property type="match status" value="1"/>
</dbReference>
<dbReference type="Gene3D" id="3.40.50.720">
    <property type="entry name" value="NAD(P)-binding Rossmann-like Domain"/>
    <property type="match status" value="1"/>
</dbReference>
<keyword evidence="7" id="KW-1185">Reference proteome</keyword>
<evidence type="ECO:0000256" key="1">
    <source>
        <dbReference type="ARBA" id="ARBA00023002"/>
    </source>
</evidence>
<dbReference type="InterPro" id="IPR015815">
    <property type="entry name" value="HIBADH-related"/>
</dbReference>
<evidence type="ECO:0000313" key="7">
    <source>
        <dbReference type="Proteomes" id="UP000228531"/>
    </source>
</evidence>
<evidence type="ECO:0000313" key="6">
    <source>
        <dbReference type="EMBL" id="PJI92815.1"/>
    </source>
</evidence>
<gene>
    <name evidence="6" type="ORF">BC777_1677</name>
</gene>
<feature type="domain" description="6-phosphogluconate dehydrogenase NADP-binding" evidence="4">
    <location>
        <begin position="3"/>
        <end position="154"/>
    </location>
</feature>
<dbReference type="SUPFAM" id="SSF48179">
    <property type="entry name" value="6-phosphogluconate dehydrogenase C-terminal domain-like"/>
    <property type="match status" value="1"/>
</dbReference>
<dbReference type="Pfam" id="PF14833">
    <property type="entry name" value="NAD_binding_11"/>
    <property type="match status" value="1"/>
</dbReference>
<dbReference type="InterPro" id="IPR013328">
    <property type="entry name" value="6PGD_dom2"/>
</dbReference>
<organism evidence="6 7">
    <name type="scientific">Yoonia maricola</name>
    <dbReference type="NCBI Taxonomy" id="420999"/>
    <lineage>
        <taxon>Bacteria</taxon>
        <taxon>Pseudomonadati</taxon>
        <taxon>Pseudomonadota</taxon>
        <taxon>Alphaproteobacteria</taxon>
        <taxon>Rhodobacterales</taxon>
        <taxon>Paracoccaceae</taxon>
        <taxon>Yoonia</taxon>
    </lineage>
</organism>
<accession>A0A2M8WPF6</accession>
<dbReference type="GO" id="GO:0016491">
    <property type="term" value="F:oxidoreductase activity"/>
    <property type="evidence" value="ECO:0007669"/>
    <property type="project" value="UniProtKB-KW"/>
</dbReference>
<feature type="active site" evidence="3">
    <location>
        <position position="163"/>
    </location>
</feature>
<dbReference type="AlphaFoldDB" id="A0A2M8WPF6"/>
<evidence type="ECO:0000259" key="4">
    <source>
        <dbReference type="Pfam" id="PF03446"/>
    </source>
</evidence>
<dbReference type="GO" id="GO:0050661">
    <property type="term" value="F:NADP binding"/>
    <property type="evidence" value="ECO:0007669"/>
    <property type="project" value="InterPro"/>
</dbReference>
<evidence type="ECO:0000259" key="5">
    <source>
        <dbReference type="Pfam" id="PF14833"/>
    </source>
</evidence>
<dbReference type="GO" id="GO:0051287">
    <property type="term" value="F:NAD binding"/>
    <property type="evidence" value="ECO:0007669"/>
    <property type="project" value="InterPro"/>
</dbReference>
<name>A0A2M8WPF6_9RHOB</name>
<dbReference type="InterPro" id="IPR036291">
    <property type="entry name" value="NAD(P)-bd_dom_sf"/>
</dbReference>
<dbReference type="InterPro" id="IPR029154">
    <property type="entry name" value="HIBADH-like_NADP-bd"/>
</dbReference>
<dbReference type="PIRSF" id="PIRSF000103">
    <property type="entry name" value="HIBADH"/>
    <property type="match status" value="1"/>
</dbReference>